<dbReference type="EMBL" id="WIXE01006312">
    <property type="protein sequence ID" value="KAK5981409.1"/>
    <property type="molecule type" value="Genomic_DNA"/>
</dbReference>
<evidence type="ECO:0000313" key="2">
    <source>
        <dbReference type="Proteomes" id="UP001331761"/>
    </source>
</evidence>
<evidence type="ECO:0000313" key="1">
    <source>
        <dbReference type="EMBL" id="KAK5981409.1"/>
    </source>
</evidence>
<accession>A0AAN8J2Q4</accession>
<comment type="caution">
    <text evidence="1">The sequence shown here is derived from an EMBL/GenBank/DDBJ whole genome shotgun (WGS) entry which is preliminary data.</text>
</comment>
<organism evidence="1 2">
    <name type="scientific">Trichostrongylus colubriformis</name>
    <name type="common">Black scour worm</name>
    <dbReference type="NCBI Taxonomy" id="6319"/>
    <lineage>
        <taxon>Eukaryota</taxon>
        <taxon>Metazoa</taxon>
        <taxon>Ecdysozoa</taxon>
        <taxon>Nematoda</taxon>
        <taxon>Chromadorea</taxon>
        <taxon>Rhabditida</taxon>
        <taxon>Rhabditina</taxon>
        <taxon>Rhabditomorpha</taxon>
        <taxon>Strongyloidea</taxon>
        <taxon>Trichostrongylidae</taxon>
        <taxon>Trichostrongylus</taxon>
    </lineage>
</organism>
<sequence length="132" mass="14076">MNLSEWSVSAYVETPLVNDSITPTLSTLTTTTTSPTSLASTLIASTSTLATQMLTAAMTTSTTLSSTTPDDDDIRVIMLNDTAPGVSIAKWVYLVVYKWFSDWCSVEEGGEGGVNGSKILLPCRSGSKRKTK</sequence>
<protein>
    <submittedName>
        <fullName evidence="1">Uncharacterized protein</fullName>
    </submittedName>
</protein>
<reference evidence="1 2" key="1">
    <citation type="submission" date="2019-10" db="EMBL/GenBank/DDBJ databases">
        <title>Assembly and Annotation for the nematode Trichostrongylus colubriformis.</title>
        <authorList>
            <person name="Martin J."/>
        </authorList>
    </citation>
    <scope>NUCLEOTIDE SEQUENCE [LARGE SCALE GENOMIC DNA]</scope>
    <source>
        <strain evidence="1">G859</strain>
        <tissue evidence="1">Whole worm</tissue>
    </source>
</reference>
<dbReference type="AlphaFoldDB" id="A0AAN8J2Q4"/>
<proteinExistence type="predicted"/>
<gene>
    <name evidence="1" type="ORF">GCK32_022919</name>
</gene>
<dbReference type="Proteomes" id="UP001331761">
    <property type="component" value="Unassembled WGS sequence"/>
</dbReference>
<name>A0AAN8J2Q4_TRICO</name>
<keyword evidence="2" id="KW-1185">Reference proteome</keyword>